<evidence type="ECO:0000256" key="11">
    <source>
        <dbReference type="SAM" id="SignalP"/>
    </source>
</evidence>
<dbReference type="Proteomes" id="UP001154078">
    <property type="component" value="Chromosome 2"/>
</dbReference>
<sequence>MSNPQILRFFIVFAVVLVNPAFSLDNGLALTPPMGWLTWQRFRCETDCANHPNECINESLIKSMADQMASKGYLEAGYEYIIVDDCWASKERDMHGRLQGDLERFPSGMKALADYVHEKGLKFGIYGDYGNFTCGGYPGSLQYLETDAMTWADWGVDYLKLDGCYVELEGIDQGYGMMTKFLNQTGRPIVFSCSFPAYVGIKANLSAAVEYCNLWRNYGDISDTFEDVKDIADWFGDNQKQLMPFAGPGHWNDPDMLLIGNFGLSLEQSKHQMTIWAILAAPLIMSVDLRAISDESADILQHPKLIRINQDPLGIQGELVKIDNEIHIWQRIIQGNNPDNTCKALAFASYRTDGTIYQYNFKVSEFLKYNGSFVIQNIWRKSEMKKSSDETITARIPPSGVELFIVCPLNE</sequence>
<evidence type="ECO:0000256" key="7">
    <source>
        <dbReference type="ARBA" id="ARBA00023180"/>
    </source>
</evidence>
<dbReference type="GO" id="GO:0016020">
    <property type="term" value="C:membrane"/>
    <property type="evidence" value="ECO:0007669"/>
    <property type="project" value="GOC"/>
</dbReference>
<name>A0A9P0FF80_BRAAE</name>
<dbReference type="GO" id="GO:0019377">
    <property type="term" value="P:glycolipid catabolic process"/>
    <property type="evidence" value="ECO:0007669"/>
    <property type="project" value="UniProtKB-ARBA"/>
</dbReference>
<dbReference type="PANTHER" id="PTHR11452:SF83">
    <property type="entry name" value="ALPHA-GALACTOSIDASE"/>
    <property type="match status" value="1"/>
</dbReference>
<feature type="chain" id="PRO_5040235265" description="Alpha-galactosidase" evidence="11">
    <location>
        <begin position="24"/>
        <end position="411"/>
    </location>
</feature>
<evidence type="ECO:0000256" key="9">
    <source>
        <dbReference type="ARBA" id="ARBA00023295"/>
    </source>
</evidence>
<dbReference type="EC" id="3.2.1.-" evidence="10"/>
<dbReference type="FunFam" id="3.20.20.70:FF:000070">
    <property type="entry name" value="Alpha-galactosidase"/>
    <property type="match status" value="1"/>
</dbReference>
<dbReference type="InterPro" id="IPR000111">
    <property type="entry name" value="Glyco_hydro_27/36_CS"/>
</dbReference>
<dbReference type="PRINTS" id="PR00740">
    <property type="entry name" value="GLHYDRLASE27"/>
</dbReference>
<keyword evidence="8" id="KW-0458">Lysosome</keyword>
<dbReference type="InterPro" id="IPR002241">
    <property type="entry name" value="Glyco_hydro_27"/>
</dbReference>
<dbReference type="InterPro" id="IPR017853">
    <property type="entry name" value="GH"/>
</dbReference>
<keyword evidence="7" id="KW-0325">Glycoprotein</keyword>
<accession>A0A9P0FF80</accession>
<dbReference type="GO" id="GO:0005764">
    <property type="term" value="C:lysosome"/>
    <property type="evidence" value="ECO:0007669"/>
    <property type="project" value="UniProtKB-SubCell"/>
</dbReference>
<gene>
    <name evidence="12" type="ORF">MELIAE_LOCUS4079</name>
</gene>
<dbReference type="SUPFAM" id="SSF51445">
    <property type="entry name" value="(Trans)glycosidases"/>
    <property type="match status" value="1"/>
</dbReference>
<keyword evidence="5" id="KW-0443">Lipid metabolism</keyword>
<dbReference type="CDD" id="cd14792">
    <property type="entry name" value="GH27"/>
    <property type="match status" value="1"/>
</dbReference>
<dbReference type="Gene3D" id="2.60.40.1180">
    <property type="entry name" value="Golgi alpha-mannosidase II"/>
    <property type="match status" value="1"/>
</dbReference>
<reference evidence="12" key="1">
    <citation type="submission" date="2021-12" db="EMBL/GenBank/DDBJ databases">
        <authorList>
            <person name="King R."/>
        </authorList>
    </citation>
    <scope>NUCLEOTIDE SEQUENCE</scope>
</reference>
<comment type="subcellular location">
    <subcellularLocation>
        <location evidence="1">Lysosome</location>
    </subcellularLocation>
</comment>
<dbReference type="GO" id="GO:0016139">
    <property type="term" value="P:glycoside catabolic process"/>
    <property type="evidence" value="ECO:0007669"/>
    <property type="project" value="TreeGrafter"/>
</dbReference>
<dbReference type="GO" id="GO:0004557">
    <property type="term" value="F:alpha-galactosidase activity"/>
    <property type="evidence" value="ECO:0007669"/>
    <property type="project" value="TreeGrafter"/>
</dbReference>
<keyword evidence="4 10" id="KW-0378">Hydrolase</keyword>
<keyword evidence="6 10" id="KW-1015">Disulfide bond</keyword>
<evidence type="ECO:0000256" key="3">
    <source>
        <dbReference type="ARBA" id="ARBA00011738"/>
    </source>
</evidence>
<evidence type="ECO:0000256" key="10">
    <source>
        <dbReference type="RuleBase" id="RU361168"/>
    </source>
</evidence>
<evidence type="ECO:0000256" key="6">
    <source>
        <dbReference type="ARBA" id="ARBA00023157"/>
    </source>
</evidence>
<organism evidence="12 13">
    <name type="scientific">Brassicogethes aeneus</name>
    <name type="common">Rape pollen beetle</name>
    <name type="synonym">Meligethes aeneus</name>
    <dbReference type="NCBI Taxonomy" id="1431903"/>
    <lineage>
        <taxon>Eukaryota</taxon>
        <taxon>Metazoa</taxon>
        <taxon>Ecdysozoa</taxon>
        <taxon>Arthropoda</taxon>
        <taxon>Hexapoda</taxon>
        <taxon>Insecta</taxon>
        <taxon>Pterygota</taxon>
        <taxon>Neoptera</taxon>
        <taxon>Endopterygota</taxon>
        <taxon>Coleoptera</taxon>
        <taxon>Polyphaga</taxon>
        <taxon>Cucujiformia</taxon>
        <taxon>Nitidulidae</taxon>
        <taxon>Meligethinae</taxon>
        <taxon>Brassicogethes</taxon>
    </lineage>
</organism>
<keyword evidence="13" id="KW-1185">Reference proteome</keyword>
<keyword evidence="9 10" id="KW-0326">Glycosidase</keyword>
<dbReference type="PANTHER" id="PTHR11452">
    <property type="entry name" value="ALPHA-GALACTOSIDASE/ALPHA-N-ACETYLGALACTOSAMINIDASE"/>
    <property type="match status" value="1"/>
</dbReference>
<dbReference type="Gene3D" id="3.20.20.70">
    <property type="entry name" value="Aldolase class I"/>
    <property type="match status" value="1"/>
</dbReference>
<evidence type="ECO:0000313" key="13">
    <source>
        <dbReference type="Proteomes" id="UP001154078"/>
    </source>
</evidence>
<evidence type="ECO:0000256" key="4">
    <source>
        <dbReference type="ARBA" id="ARBA00022801"/>
    </source>
</evidence>
<dbReference type="InterPro" id="IPR013785">
    <property type="entry name" value="Aldolase_TIM"/>
</dbReference>
<evidence type="ECO:0000256" key="1">
    <source>
        <dbReference type="ARBA" id="ARBA00004371"/>
    </source>
</evidence>
<dbReference type="OrthoDB" id="5795902at2759"/>
<protein>
    <recommendedName>
        <fullName evidence="10">Alpha-galactosidase</fullName>
        <ecNumber evidence="10">3.2.1.-</ecNumber>
    </recommendedName>
</protein>
<dbReference type="InterPro" id="IPR013780">
    <property type="entry name" value="Glyco_hydro_b"/>
</dbReference>
<dbReference type="EMBL" id="OV121133">
    <property type="protein sequence ID" value="CAH0551474.1"/>
    <property type="molecule type" value="Genomic_DNA"/>
</dbReference>
<evidence type="ECO:0000256" key="5">
    <source>
        <dbReference type="ARBA" id="ARBA00023098"/>
    </source>
</evidence>
<dbReference type="GO" id="GO:0009311">
    <property type="term" value="P:oligosaccharide metabolic process"/>
    <property type="evidence" value="ECO:0007669"/>
    <property type="project" value="TreeGrafter"/>
</dbReference>
<keyword evidence="11" id="KW-0732">Signal</keyword>
<evidence type="ECO:0000256" key="2">
    <source>
        <dbReference type="ARBA" id="ARBA00009743"/>
    </source>
</evidence>
<evidence type="ECO:0000313" key="12">
    <source>
        <dbReference type="EMBL" id="CAH0551474.1"/>
    </source>
</evidence>
<proteinExistence type="inferred from homology"/>
<feature type="signal peptide" evidence="11">
    <location>
        <begin position="1"/>
        <end position="23"/>
    </location>
</feature>
<dbReference type="Pfam" id="PF16499">
    <property type="entry name" value="Melibiase_2"/>
    <property type="match status" value="1"/>
</dbReference>
<dbReference type="PROSITE" id="PS00512">
    <property type="entry name" value="ALPHA_GALACTOSIDASE"/>
    <property type="match status" value="1"/>
</dbReference>
<dbReference type="SUPFAM" id="SSF51011">
    <property type="entry name" value="Glycosyl hydrolase domain"/>
    <property type="match status" value="1"/>
</dbReference>
<dbReference type="AlphaFoldDB" id="A0A9P0FF80"/>
<evidence type="ECO:0000256" key="8">
    <source>
        <dbReference type="ARBA" id="ARBA00023228"/>
    </source>
</evidence>
<comment type="similarity">
    <text evidence="2 10">Belongs to the glycosyl hydrolase 27 family.</text>
</comment>
<comment type="subunit">
    <text evidence="3 10">Homodimer.</text>
</comment>